<accession>A0A9D1CK16</accession>
<comment type="caution">
    <text evidence="1">The sequence shown here is derived from an EMBL/GenBank/DDBJ whole genome shotgun (WGS) entry which is preliminary data.</text>
</comment>
<reference evidence="1" key="2">
    <citation type="journal article" date="2021" name="PeerJ">
        <title>Extensive microbial diversity within the chicken gut microbiome revealed by metagenomics and culture.</title>
        <authorList>
            <person name="Gilroy R."/>
            <person name="Ravi A."/>
            <person name="Getino M."/>
            <person name="Pursley I."/>
            <person name="Horton D.L."/>
            <person name="Alikhan N.F."/>
            <person name="Baker D."/>
            <person name="Gharbi K."/>
            <person name="Hall N."/>
            <person name="Watson M."/>
            <person name="Adriaenssens E.M."/>
            <person name="Foster-Nyarko E."/>
            <person name="Jarju S."/>
            <person name="Secka A."/>
            <person name="Antonio M."/>
            <person name="Oren A."/>
            <person name="Chaudhuri R.R."/>
            <person name="La Ragione R."/>
            <person name="Hildebrand F."/>
            <person name="Pallen M.J."/>
        </authorList>
    </citation>
    <scope>NUCLEOTIDE SEQUENCE</scope>
    <source>
        <strain evidence="1">CHK165-10780</strain>
    </source>
</reference>
<dbReference type="AlphaFoldDB" id="A0A9D1CK16"/>
<evidence type="ECO:0000313" key="1">
    <source>
        <dbReference type="EMBL" id="HIQ64746.1"/>
    </source>
</evidence>
<name>A0A9D1CK16_9FIRM</name>
<organism evidence="1 2">
    <name type="scientific">Candidatus Faecenecus gallistercoris</name>
    <dbReference type="NCBI Taxonomy" id="2840793"/>
    <lineage>
        <taxon>Bacteria</taxon>
        <taxon>Bacillati</taxon>
        <taxon>Bacillota</taxon>
        <taxon>Bacillota incertae sedis</taxon>
        <taxon>Candidatus Faecenecus</taxon>
    </lineage>
</organism>
<evidence type="ECO:0000313" key="2">
    <source>
        <dbReference type="Proteomes" id="UP000886725"/>
    </source>
</evidence>
<proteinExistence type="predicted"/>
<dbReference type="EMBL" id="DVFU01000064">
    <property type="protein sequence ID" value="HIQ64746.1"/>
    <property type="molecule type" value="Genomic_DNA"/>
</dbReference>
<dbReference type="Proteomes" id="UP000886725">
    <property type="component" value="Unassembled WGS sequence"/>
</dbReference>
<sequence>MEEEVLLQEAQLVNHQVRQKALCLSKQSLSTTLYAYTAALCDLGAVTHFMHEFYDQNGWPEIDAFQKETSPLYWEIVEAYQNLSNYAKDARIFDSYHPRWHDLAYQQIVKLLKQVEITSRTGDYQITRDMTLVKKAVLCHTIGLSSEILERQESDSSFQSDDESNWNLLLEMWNLYQNNHRGIDVALDSNSKAQYTEEITPLLSYIDKNYSYRNDYERNRYQEKILTR</sequence>
<gene>
    <name evidence="1" type="ORF">IAC85_03305</name>
</gene>
<protein>
    <submittedName>
        <fullName evidence="1">Uncharacterized protein</fullName>
    </submittedName>
</protein>
<reference evidence="1" key="1">
    <citation type="submission" date="2020-10" db="EMBL/GenBank/DDBJ databases">
        <authorList>
            <person name="Gilroy R."/>
        </authorList>
    </citation>
    <scope>NUCLEOTIDE SEQUENCE</scope>
    <source>
        <strain evidence="1">CHK165-10780</strain>
    </source>
</reference>